<gene>
    <name evidence="2" type="ORF">SAMN02745245_00403</name>
</gene>
<dbReference type="Gene3D" id="3.10.180.10">
    <property type="entry name" value="2,3-Dihydroxybiphenyl 1,2-Dioxygenase, domain 1"/>
    <property type="match status" value="1"/>
</dbReference>
<dbReference type="STRING" id="1120995.SAMN02745245_00403"/>
<dbReference type="Pfam" id="PF00903">
    <property type="entry name" value="Glyoxalase"/>
    <property type="match status" value="1"/>
</dbReference>
<evidence type="ECO:0000313" key="2">
    <source>
        <dbReference type="EMBL" id="SHH03322.1"/>
    </source>
</evidence>
<dbReference type="InterPro" id="IPR037523">
    <property type="entry name" value="VOC_core"/>
</dbReference>
<keyword evidence="3" id="KW-1185">Reference proteome</keyword>
<proteinExistence type="predicted"/>
<dbReference type="GO" id="GO:0016829">
    <property type="term" value="F:lyase activity"/>
    <property type="evidence" value="ECO:0007669"/>
    <property type="project" value="UniProtKB-KW"/>
</dbReference>
<dbReference type="InterPro" id="IPR004360">
    <property type="entry name" value="Glyas_Fos-R_dOase_dom"/>
</dbReference>
<dbReference type="SUPFAM" id="SSF54593">
    <property type="entry name" value="Glyoxalase/Bleomycin resistance protein/Dihydroxybiphenyl dioxygenase"/>
    <property type="match status" value="1"/>
</dbReference>
<dbReference type="CDD" id="cd06587">
    <property type="entry name" value="VOC"/>
    <property type="match status" value="1"/>
</dbReference>
<evidence type="ECO:0000313" key="3">
    <source>
        <dbReference type="Proteomes" id="UP000184032"/>
    </source>
</evidence>
<dbReference type="AlphaFoldDB" id="A0A1M5PNF4"/>
<keyword evidence="2" id="KW-0456">Lyase</keyword>
<protein>
    <submittedName>
        <fullName evidence="2">Lactoylglutathione lyase</fullName>
    </submittedName>
</protein>
<dbReference type="Proteomes" id="UP000184032">
    <property type="component" value="Unassembled WGS sequence"/>
</dbReference>
<dbReference type="InterPro" id="IPR029068">
    <property type="entry name" value="Glyas_Bleomycin-R_OHBP_Dase"/>
</dbReference>
<organism evidence="2 3">
    <name type="scientific">Anaerosphaera aminiphila DSM 21120</name>
    <dbReference type="NCBI Taxonomy" id="1120995"/>
    <lineage>
        <taxon>Bacteria</taxon>
        <taxon>Bacillati</taxon>
        <taxon>Bacillota</taxon>
        <taxon>Tissierellia</taxon>
        <taxon>Tissierellales</taxon>
        <taxon>Peptoniphilaceae</taxon>
        <taxon>Anaerosphaera</taxon>
    </lineage>
</organism>
<name>A0A1M5PNF4_9FIRM</name>
<evidence type="ECO:0000259" key="1">
    <source>
        <dbReference type="PROSITE" id="PS51819"/>
    </source>
</evidence>
<feature type="domain" description="VOC" evidence="1">
    <location>
        <begin position="24"/>
        <end position="140"/>
    </location>
</feature>
<dbReference type="PROSITE" id="PS51819">
    <property type="entry name" value="VOC"/>
    <property type="match status" value="1"/>
</dbReference>
<reference evidence="2 3" key="1">
    <citation type="submission" date="2016-11" db="EMBL/GenBank/DDBJ databases">
        <authorList>
            <person name="Jaros S."/>
            <person name="Januszkiewicz K."/>
            <person name="Wedrychowicz H."/>
        </authorList>
    </citation>
    <scope>NUCLEOTIDE SEQUENCE [LARGE SCALE GENOMIC DNA]</scope>
    <source>
        <strain evidence="2 3">DSM 21120</strain>
    </source>
</reference>
<dbReference type="EMBL" id="FQXI01000001">
    <property type="protein sequence ID" value="SHH03322.1"/>
    <property type="molecule type" value="Genomic_DNA"/>
</dbReference>
<accession>A0A1M5PNF4</accession>
<sequence length="141" mass="16092">MVKEFKLSEMVISIYKRVQGGIMFLKWITLRVNNLEQSVKFYSEVLKLPIAARFETSVNKIAMMGEKGSPKIELIEENQLNELNLGEGVSIGLKVENLEEEINSLRKAGIIPTEIISPNEHIKFCFLKDPNGYTIQLFEES</sequence>